<gene>
    <name evidence="9" type="ORF">IA57_07335</name>
</gene>
<evidence type="ECO:0000256" key="4">
    <source>
        <dbReference type="ARBA" id="ARBA00022989"/>
    </source>
</evidence>
<dbReference type="InterPro" id="IPR052159">
    <property type="entry name" value="Competence_DNA_uptake"/>
</dbReference>
<organism evidence="9 10">
    <name type="scientific">Mangrovimonas yunxiaonensis</name>
    <dbReference type="NCBI Taxonomy" id="1197477"/>
    <lineage>
        <taxon>Bacteria</taxon>
        <taxon>Pseudomonadati</taxon>
        <taxon>Bacteroidota</taxon>
        <taxon>Flavobacteriia</taxon>
        <taxon>Flavobacteriales</taxon>
        <taxon>Flavobacteriaceae</taxon>
        <taxon>Mangrovimonas</taxon>
    </lineage>
</organism>
<reference evidence="10" key="2">
    <citation type="submission" date="2014-07" db="EMBL/GenBank/DDBJ databases">
        <title>Genome sequence of Mangrovimonas yunxiaonensis.</title>
        <authorList>
            <person name="Li Y."/>
            <person name="Zheng T."/>
        </authorList>
    </citation>
    <scope>NUCLEOTIDE SEQUENCE [LARGE SCALE GENOMIC DNA]</scope>
    <source>
        <strain evidence="10">LY01</strain>
    </source>
</reference>
<feature type="domain" description="ComEC/Rec2-related protein" evidence="7">
    <location>
        <begin position="235"/>
        <end position="503"/>
    </location>
</feature>
<evidence type="ECO:0000256" key="6">
    <source>
        <dbReference type="SAM" id="Phobius"/>
    </source>
</evidence>
<feature type="transmembrane region" description="Helical" evidence="6">
    <location>
        <begin position="31"/>
        <end position="50"/>
    </location>
</feature>
<feature type="transmembrane region" description="Helical" evidence="6">
    <location>
        <begin position="483"/>
        <end position="503"/>
    </location>
</feature>
<dbReference type="Pfam" id="PF03772">
    <property type="entry name" value="Competence"/>
    <property type="match status" value="1"/>
</dbReference>
<dbReference type="InterPro" id="IPR004477">
    <property type="entry name" value="ComEC_N"/>
</dbReference>
<evidence type="ECO:0000259" key="8">
    <source>
        <dbReference type="Pfam" id="PF13567"/>
    </source>
</evidence>
<name>A0A084TLP7_9FLAO</name>
<dbReference type="InterPro" id="IPR025405">
    <property type="entry name" value="DUF4131"/>
</dbReference>
<dbReference type="OrthoDB" id="9761531at2"/>
<keyword evidence="4 6" id="KW-1133">Transmembrane helix</keyword>
<proteinExistence type="predicted"/>
<comment type="caution">
    <text evidence="9">The sequence shown here is derived from an EMBL/GenBank/DDBJ whole genome shotgun (WGS) entry which is preliminary data.</text>
</comment>
<evidence type="ECO:0000256" key="1">
    <source>
        <dbReference type="ARBA" id="ARBA00004651"/>
    </source>
</evidence>
<keyword evidence="3 6" id="KW-0812">Transmembrane</keyword>
<keyword evidence="5 6" id="KW-0472">Membrane</keyword>
<evidence type="ECO:0000313" key="9">
    <source>
        <dbReference type="EMBL" id="KFB01633.1"/>
    </source>
</evidence>
<feature type="transmembrane region" description="Helical" evidence="6">
    <location>
        <begin position="451"/>
        <end position="471"/>
    </location>
</feature>
<feature type="transmembrane region" description="Helical" evidence="6">
    <location>
        <begin position="289"/>
        <end position="306"/>
    </location>
</feature>
<evidence type="ECO:0000259" key="7">
    <source>
        <dbReference type="Pfam" id="PF03772"/>
    </source>
</evidence>
<evidence type="ECO:0000313" key="10">
    <source>
        <dbReference type="Proteomes" id="UP000028521"/>
    </source>
</evidence>
<reference evidence="9 10" key="1">
    <citation type="journal article" date="2014" name="Genome Announc.">
        <title>Draft Genome Sequence of the Algicidal Bacterium Mangrovimonas yunxiaonensis Strain LY01.</title>
        <authorList>
            <person name="Li Y."/>
            <person name="Zhu H."/>
            <person name="Li C."/>
            <person name="Zhang H."/>
            <person name="Chen Z."/>
            <person name="Zheng W."/>
            <person name="Xu H."/>
            <person name="Zheng T."/>
        </authorList>
    </citation>
    <scope>NUCLEOTIDE SEQUENCE [LARGE SCALE GENOMIC DNA]</scope>
    <source>
        <strain evidence="9 10">LY01</strain>
    </source>
</reference>
<dbReference type="PANTHER" id="PTHR30619:SF1">
    <property type="entry name" value="RECOMBINATION PROTEIN 2"/>
    <property type="match status" value="1"/>
</dbReference>
<dbReference type="Proteomes" id="UP000028521">
    <property type="component" value="Unassembled WGS sequence"/>
</dbReference>
<dbReference type="AlphaFoldDB" id="A0A084TLP7"/>
<keyword evidence="10" id="KW-1185">Reference proteome</keyword>
<accession>A0A084TLP7</accession>
<dbReference type="eggNOG" id="COG0658">
    <property type="taxonomic scope" value="Bacteria"/>
</dbReference>
<feature type="transmembrane region" description="Helical" evidence="6">
    <location>
        <begin position="417"/>
        <end position="444"/>
    </location>
</feature>
<feature type="transmembrane region" description="Helical" evidence="6">
    <location>
        <begin position="7"/>
        <end position="25"/>
    </location>
</feature>
<dbReference type="STRING" id="1197477.IA57_07335"/>
<evidence type="ECO:0000256" key="2">
    <source>
        <dbReference type="ARBA" id="ARBA00022475"/>
    </source>
</evidence>
<feature type="transmembrane region" description="Helical" evidence="6">
    <location>
        <begin position="255"/>
        <end position="277"/>
    </location>
</feature>
<feature type="transmembrane region" description="Helical" evidence="6">
    <location>
        <begin position="388"/>
        <end position="411"/>
    </location>
</feature>
<dbReference type="PANTHER" id="PTHR30619">
    <property type="entry name" value="DNA INTERNALIZATION/COMPETENCE PROTEIN COMEC/REC2"/>
    <property type="match status" value="1"/>
</dbReference>
<feature type="domain" description="DUF4131" evidence="8">
    <location>
        <begin position="33"/>
        <end position="194"/>
    </location>
</feature>
<feature type="transmembrane region" description="Helical" evidence="6">
    <location>
        <begin position="510"/>
        <end position="528"/>
    </location>
</feature>
<dbReference type="RefSeq" id="WP_036121146.1">
    <property type="nucleotide sequence ID" value="NZ_BMET01000001.1"/>
</dbReference>
<dbReference type="GO" id="GO:0005886">
    <property type="term" value="C:plasma membrane"/>
    <property type="evidence" value="ECO:0007669"/>
    <property type="project" value="UniProtKB-SubCell"/>
</dbReference>
<feature type="transmembrane region" description="Helical" evidence="6">
    <location>
        <begin position="335"/>
        <end position="354"/>
    </location>
</feature>
<feature type="transmembrane region" description="Helical" evidence="6">
    <location>
        <begin position="360"/>
        <end position="376"/>
    </location>
</feature>
<evidence type="ECO:0000256" key="3">
    <source>
        <dbReference type="ARBA" id="ARBA00022692"/>
    </source>
</evidence>
<dbReference type="Pfam" id="PF13567">
    <property type="entry name" value="DUF4131"/>
    <property type="match status" value="1"/>
</dbReference>
<protein>
    <submittedName>
        <fullName evidence="9">Competence protein</fullName>
    </submittedName>
</protein>
<dbReference type="NCBIfam" id="TIGR00360">
    <property type="entry name" value="ComEC_N-term"/>
    <property type="match status" value="1"/>
</dbReference>
<comment type="subcellular location">
    <subcellularLocation>
        <location evidence="1">Cell membrane</location>
        <topology evidence="1">Multi-pass membrane protein</topology>
    </subcellularLocation>
</comment>
<feature type="transmembrane region" description="Helical" evidence="6">
    <location>
        <begin position="57"/>
        <end position="76"/>
    </location>
</feature>
<dbReference type="EMBL" id="JPFK01000005">
    <property type="protein sequence ID" value="KFB01633.1"/>
    <property type="molecule type" value="Genomic_DNA"/>
</dbReference>
<keyword evidence="2" id="KW-1003">Cell membrane</keyword>
<evidence type="ECO:0000256" key="5">
    <source>
        <dbReference type="ARBA" id="ARBA00023136"/>
    </source>
</evidence>
<sequence>MKLLDFVIVKLTLALLLGIIAGVYLNAASSVVYTALGIALFALGGAYLMYKNTSKKTIWFGVITYLTTFFLGMATVNLHHENNLKSHYSQVIHLDSAARTRLIFKVKTSLKPGNYHQKYVVELLEIGPHKVTGNVLLNVKKDSLQHPLITDGIYATKTALAPIAAPLNPYQFDYGAYLKKRYIYHQIFCDPRELLTVSTKTSTLSGIAYNIRTQINNKLAIYNFHPDVLAITNALILGQRQTINQDIYSNYTNAGAVHILAVSGLHVGIILIILNVLFRPISRLKHGNTLKICLLVVCLWSFAIIAGLSASVIRAVSMFTAVAIAINLKKPTNTLNILAISAFVLLLINPLFLFHVGFQLSYLAVIAIVTINPLLRQLYKPRWALDKLFWNISTVSFSAQVGVAPIALYYFHQFPGLFFVSNLVILPVLGTILSLGILLMVLALMHVNLPFLAIIYAFLINSMNRLVAWIAKQEAFLFDNIPFNLWHVLATYILIILGVSLLQSKHKARFVVPILATVFLFQLVFIGTKKKHSKTSLVIFHKSRHSIIGHNAGGTLAIDHNLPYDDAKTLSLIKNYEVGAHVAETTYDSLKSFYVVNNKLLLVVDSLGIYNTKTLTPDIILLRNSPKINLTRLINAIQPELIIADGSNYKSYVARWKTTCRMQKLPFHYTYEKGAFIVSY</sequence>